<evidence type="ECO:0000256" key="2">
    <source>
        <dbReference type="ARBA" id="ARBA00023043"/>
    </source>
</evidence>
<reference evidence="3" key="1">
    <citation type="submission" date="2021-01" db="EMBL/GenBank/DDBJ databases">
        <authorList>
            <person name="Corre E."/>
            <person name="Pelletier E."/>
            <person name="Niang G."/>
            <person name="Scheremetjew M."/>
            <person name="Finn R."/>
            <person name="Kale V."/>
            <person name="Holt S."/>
            <person name="Cochrane G."/>
            <person name="Meng A."/>
            <person name="Brown T."/>
            <person name="Cohen L."/>
        </authorList>
    </citation>
    <scope>NUCLEOTIDE SEQUENCE</scope>
    <source>
        <strain evidence="3">CCMP 410</strain>
    </source>
</reference>
<name>A0A7S1UQN9_9STRA</name>
<dbReference type="EMBL" id="HBGK01008677">
    <property type="protein sequence ID" value="CAD9275586.1"/>
    <property type="molecule type" value="Transcribed_RNA"/>
</dbReference>
<dbReference type="PANTHER" id="PTHR24198:SF165">
    <property type="entry name" value="ANKYRIN REPEAT-CONTAINING PROTEIN-RELATED"/>
    <property type="match status" value="1"/>
</dbReference>
<protein>
    <submittedName>
        <fullName evidence="3">Uncharacterized protein</fullName>
    </submittedName>
</protein>
<sequence length="258" mass="29493">MTAQTNTTNNATACHLMKILKRRQPEEVVALLEAQRSRKRTRTETETMFTKPRRPIATNYPEKVELESAKKPTESPVEIVKSILAETYAAKKRTATGTKDRSVRFTKPTESEIDTYGEMVKAMRASDLDKLRDFHAGGAKSLDACNRFGESFIHMACRRGNLDVVSFLIDEAKVRVVRRDDYGRIPLHDAVWTTKPNFDVMDKLLATVPPSLLLEKDVRGHTCFDYARREHWGAWASFLNERKSMLQSQLEQELSETL</sequence>
<dbReference type="AlphaFoldDB" id="A0A7S1UQN9"/>
<dbReference type="Gene3D" id="1.25.40.20">
    <property type="entry name" value="Ankyrin repeat-containing domain"/>
    <property type="match status" value="1"/>
</dbReference>
<dbReference type="SMART" id="SM00248">
    <property type="entry name" value="ANK"/>
    <property type="match status" value="2"/>
</dbReference>
<accession>A0A7S1UQN9</accession>
<evidence type="ECO:0000256" key="1">
    <source>
        <dbReference type="ARBA" id="ARBA00022737"/>
    </source>
</evidence>
<gene>
    <name evidence="3" type="ORF">GOCE00092_LOCUS4494</name>
</gene>
<dbReference type="InterPro" id="IPR036770">
    <property type="entry name" value="Ankyrin_rpt-contain_sf"/>
</dbReference>
<organism evidence="3">
    <name type="scientific">Grammatophora oceanica</name>
    <dbReference type="NCBI Taxonomy" id="210454"/>
    <lineage>
        <taxon>Eukaryota</taxon>
        <taxon>Sar</taxon>
        <taxon>Stramenopiles</taxon>
        <taxon>Ochrophyta</taxon>
        <taxon>Bacillariophyta</taxon>
        <taxon>Fragilariophyceae</taxon>
        <taxon>Fragilariophycidae</taxon>
        <taxon>Rhabdonematales</taxon>
        <taxon>Grammatophoraceae</taxon>
        <taxon>Grammatophora</taxon>
    </lineage>
</organism>
<dbReference type="Pfam" id="PF12796">
    <property type="entry name" value="Ank_2"/>
    <property type="match status" value="1"/>
</dbReference>
<keyword evidence="1" id="KW-0677">Repeat</keyword>
<proteinExistence type="predicted"/>
<keyword evidence="2" id="KW-0040">ANK repeat</keyword>
<evidence type="ECO:0000313" key="3">
    <source>
        <dbReference type="EMBL" id="CAD9275586.1"/>
    </source>
</evidence>
<dbReference type="SUPFAM" id="SSF48403">
    <property type="entry name" value="Ankyrin repeat"/>
    <property type="match status" value="1"/>
</dbReference>
<dbReference type="InterPro" id="IPR002110">
    <property type="entry name" value="Ankyrin_rpt"/>
</dbReference>
<dbReference type="PANTHER" id="PTHR24198">
    <property type="entry name" value="ANKYRIN REPEAT AND PROTEIN KINASE DOMAIN-CONTAINING PROTEIN"/>
    <property type="match status" value="1"/>
</dbReference>